<gene>
    <name evidence="2" type="ORF">ACHAWO_009353</name>
</gene>
<name>A0ABD3MRM5_9STRA</name>
<keyword evidence="1" id="KW-1133">Transmembrane helix</keyword>
<feature type="transmembrane region" description="Helical" evidence="1">
    <location>
        <begin position="7"/>
        <end position="23"/>
    </location>
</feature>
<organism evidence="2 3">
    <name type="scientific">Cyclotella atomus</name>
    <dbReference type="NCBI Taxonomy" id="382360"/>
    <lineage>
        <taxon>Eukaryota</taxon>
        <taxon>Sar</taxon>
        <taxon>Stramenopiles</taxon>
        <taxon>Ochrophyta</taxon>
        <taxon>Bacillariophyta</taxon>
        <taxon>Coscinodiscophyceae</taxon>
        <taxon>Thalassiosirophycidae</taxon>
        <taxon>Stephanodiscales</taxon>
        <taxon>Stephanodiscaceae</taxon>
        <taxon>Cyclotella</taxon>
    </lineage>
</organism>
<evidence type="ECO:0008006" key="4">
    <source>
        <dbReference type="Google" id="ProtNLM"/>
    </source>
</evidence>
<proteinExistence type="predicted"/>
<dbReference type="Pfam" id="PF17784">
    <property type="entry name" value="Sulfotransfer_4"/>
    <property type="match status" value="2"/>
</dbReference>
<comment type="caution">
    <text evidence="2">The sequence shown here is derived from an EMBL/GenBank/DDBJ whole genome shotgun (WGS) entry which is preliminary data.</text>
</comment>
<dbReference type="Proteomes" id="UP001530400">
    <property type="component" value="Unassembled WGS sequence"/>
</dbReference>
<accession>A0ABD3MRM5</accession>
<keyword evidence="1" id="KW-0812">Transmembrane</keyword>
<dbReference type="AlphaFoldDB" id="A0ABD3MRM5"/>
<reference evidence="2 3" key="1">
    <citation type="submission" date="2024-10" db="EMBL/GenBank/DDBJ databases">
        <title>Updated reference genomes for cyclostephanoid diatoms.</title>
        <authorList>
            <person name="Roberts W.R."/>
            <person name="Alverson A.J."/>
        </authorList>
    </citation>
    <scope>NUCLEOTIDE SEQUENCE [LARGE SCALE GENOMIC DNA]</scope>
    <source>
        <strain evidence="2 3">AJA010-31</strain>
    </source>
</reference>
<evidence type="ECO:0000313" key="3">
    <source>
        <dbReference type="Proteomes" id="UP001530400"/>
    </source>
</evidence>
<evidence type="ECO:0000256" key="1">
    <source>
        <dbReference type="SAM" id="Phobius"/>
    </source>
</evidence>
<dbReference type="InterPro" id="IPR040632">
    <property type="entry name" value="Sulfotransfer_4"/>
</dbReference>
<dbReference type="SUPFAM" id="SSF52540">
    <property type="entry name" value="P-loop containing nucleoside triphosphate hydrolases"/>
    <property type="match status" value="2"/>
</dbReference>
<dbReference type="EMBL" id="JALLPJ020001384">
    <property type="protein sequence ID" value="KAL3766539.1"/>
    <property type="molecule type" value="Genomic_DNA"/>
</dbReference>
<dbReference type="PANTHER" id="PTHR36978">
    <property type="entry name" value="P-LOOP CONTAINING NUCLEOTIDE TRIPHOSPHATE HYDROLASE"/>
    <property type="match status" value="1"/>
</dbReference>
<keyword evidence="3" id="KW-1185">Reference proteome</keyword>
<sequence>MKHSSTKIIITTVILLIVIGAYYNSQQINQLKPALLNHDLPTNNYSAPRKKKKKQQETSCLKARKDTVHPSMFQKLPWPYVNLGFPKMGTSSLHAFFECGGLKSHHFQCGKDFQTNRRVSCAKCISDSVEANKPPLAFCEEADIYTQMDNGTYFPQVELLNEFHQEYPTATFFLTFRNMSKWFHSLSHWPPRPRGPHFNERLQKLNITGFPVGKGKNEEEFTEWYCNHVIRVRELVANSEHHLIEVDIEDNTIGQRMSEMFGISESCWGHANVNLNLHPAVNTSEVTLSKRGVKVVKNAVDKNVKSAGSFFEEIEDTADVGIRATESGYDSQFEDFDDSNDVDTAEIRDNGNNYLAPCFRARSDTVPLSMYGKLPKPWINLGLPKMGTTSLNEFFKCGNYTSYHYICCKDHRNPLLCANCTKQSVRNGLKPLANCPAGDAWTQLDNGRYFPQIELLEEFFQGYPRATFILMFRGMENWYNSMLNWPRNRNKYKPMTERLLKLNITGLPKGKGNDISVFADWHCGHVQRVRDVIAKYPAHLIEIDVEDPAAGQYLEDLFGIKQQCFGQKNANMQIEPTQQ</sequence>
<dbReference type="Gene3D" id="3.40.50.300">
    <property type="entry name" value="P-loop containing nucleotide triphosphate hydrolases"/>
    <property type="match status" value="2"/>
</dbReference>
<dbReference type="PANTHER" id="PTHR36978:SF4">
    <property type="entry name" value="P-LOOP CONTAINING NUCLEOSIDE TRIPHOSPHATE HYDROLASE PROTEIN"/>
    <property type="match status" value="1"/>
</dbReference>
<protein>
    <recommendedName>
        <fullName evidence="4">Sulfotransferase domain-containing protein</fullName>
    </recommendedName>
</protein>
<keyword evidence="1" id="KW-0472">Membrane</keyword>
<evidence type="ECO:0000313" key="2">
    <source>
        <dbReference type="EMBL" id="KAL3766539.1"/>
    </source>
</evidence>
<dbReference type="InterPro" id="IPR027417">
    <property type="entry name" value="P-loop_NTPase"/>
</dbReference>